<reference evidence="1 2" key="1">
    <citation type="submission" date="2024-09" db="EMBL/GenBank/DDBJ databases">
        <authorList>
            <person name="Sun Q."/>
            <person name="Mori K."/>
        </authorList>
    </citation>
    <scope>NUCLEOTIDE SEQUENCE [LARGE SCALE GENOMIC DNA]</scope>
    <source>
        <strain evidence="1 2">KCTC 22789</strain>
    </source>
</reference>
<dbReference type="RefSeq" id="WP_377700070.1">
    <property type="nucleotide sequence ID" value="NZ_JBHLWE010000059.1"/>
</dbReference>
<comment type="caution">
    <text evidence="1">The sequence shown here is derived from an EMBL/GenBank/DDBJ whole genome shotgun (WGS) entry which is preliminary data.</text>
</comment>
<keyword evidence="2" id="KW-1185">Reference proteome</keyword>
<dbReference type="Proteomes" id="UP001589799">
    <property type="component" value="Unassembled WGS sequence"/>
</dbReference>
<evidence type="ECO:0000313" key="2">
    <source>
        <dbReference type="Proteomes" id="UP001589799"/>
    </source>
</evidence>
<organism evidence="1 2">
    <name type="scientific">Paracoccus niistensis</name>
    <dbReference type="NCBI Taxonomy" id="632935"/>
    <lineage>
        <taxon>Bacteria</taxon>
        <taxon>Pseudomonadati</taxon>
        <taxon>Pseudomonadota</taxon>
        <taxon>Alphaproteobacteria</taxon>
        <taxon>Rhodobacterales</taxon>
        <taxon>Paracoccaceae</taxon>
        <taxon>Paracoccus</taxon>
    </lineage>
</organism>
<name>A0ABV6I8F2_9RHOB</name>
<proteinExistence type="predicted"/>
<evidence type="ECO:0000313" key="1">
    <source>
        <dbReference type="EMBL" id="MFC0342462.1"/>
    </source>
</evidence>
<sequence>MDTKLLTGYPVAMLRMLVVILTALTLNVALLAAAAHSASVDSWQAVQTKMPEGTTGETSPIYTNALSCTIKGDPETDGTTCDWACSALTAITPDFFTKPSIQIAVKARSLLSALSLNGVSPPLQERPPRTGTA</sequence>
<protein>
    <submittedName>
        <fullName evidence="1">Uncharacterized protein</fullName>
    </submittedName>
</protein>
<accession>A0ABV6I8F2</accession>
<gene>
    <name evidence="1" type="ORF">ACFFII_17050</name>
</gene>
<dbReference type="EMBL" id="JBHLWE010000059">
    <property type="protein sequence ID" value="MFC0342462.1"/>
    <property type="molecule type" value="Genomic_DNA"/>
</dbReference>